<reference evidence="2 5" key="2">
    <citation type="submission" date="2019-07" db="EMBL/GenBank/DDBJ databases">
        <title>Draft genome sequences of 15 bacterial species constituting the stable defined intestinal microbiota of the GM15 gnotobiotic mouse model.</title>
        <authorList>
            <person name="Elie C."/>
            <person name="Mathieu A."/>
            <person name="Saliou A."/>
            <person name="Darnaud M."/>
            <person name="Leulier F."/>
            <person name="Tamellini A."/>
        </authorList>
    </citation>
    <scope>NUCLEOTIDE SEQUENCE [LARGE SCALE GENOMIC DNA]</scope>
    <source>
        <strain evidence="5">ASF 502</strain>
        <strain evidence="2">MD300</strain>
    </source>
</reference>
<dbReference type="Proteomes" id="UP000274920">
    <property type="component" value="Unassembled WGS sequence"/>
</dbReference>
<reference evidence="3" key="1">
    <citation type="submission" date="2018-10" db="EMBL/GenBank/DDBJ databases">
        <title>Schaedlerella arabinophila gen. nov. sp. nov., isolated from the mouse intestinal tract and comparative analysis with the genome of the closely related altered Schaedler flora strain ASF502.</title>
        <authorList>
            <person name="Miyake S."/>
            <person name="Soh M."/>
            <person name="Seedorf H."/>
        </authorList>
    </citation>
    <scope>NUCLEOTIDE SEQUENCE [LARGE SCALE GENOMIC DNA]</scope>
    <source>
        <strain evidence="3">DSM 106076</strain>
    </source>
</reference>
<evidence type="ECO:0000313" key="3">
    <source>
        <dbReference type="EMBL" id="RRK31626.1"/>
    </source>
</evidence>
<evidence type="ECO:0000313" key="2">
    <source>
        <dbReference type="EMBL" id="NDO70507.1"/>
    </source>
</evidence>
<accession>N2AI24</accession>
<dbReference type="Gene3D" id="3.40.109.40">
    <property type="match status" value="1"/>
</dbReference>
<protein>
    <submittedName>
        <fullName evidence="3">Vitamin B12 dependent methionine synthase activation subunit</fullName>
    </submittedName>
</protein>
<evidence type="ECO:0000313" key="4">
    <source>
        <dbReference type="Proteomes" id="UP000274920"/>
    </source>
</evidence>
<dbReference type="GO" id="GO:0008705">
    <property type="term" value="F:methionine synthase activity"/>
    <property type="evidence" value="ECO:0007669"/>
    <property type="project" value="InterPro"/>
</dbReference>
<dbReference type="SUPFAM" id="SSF56507">
    <property type="entry name" value="Methionine synthase activation domain-like"/>
    <property type="match status" value="1"/>
</dbReference>
<feature type="domain" description="AdoMet activation" evidence="1">
    <location>
        <begin position="76"/>
        <end position="191"/>
    </location>
</feature>
<sequence>MDQRMREAVRYLGYGKNAVDDQTLRLIAESFERLRSVAGRKSVYRIFDLEQPDAETVRFGSLTVKSRNLGKNLRGCDKIVLFGATLGIGVDQLLSRTSKTDMALTVVLQACAAALLEEYCDACQEEIRAELKAEGRYLRPRFSPGYGDFPMECQKELTQMLDCARRIGLTVTESLMMVPSKSVTAVIGAGTLPVHCHVQGCEACEKTDCIYRRDTL</sequence>
<accession>A0A426DFT8</accession>
<dbReference type="STRING" id="2044587.C824_02050"/>
<dbReference type="EMBL" id="RHJS01000002">
    <property type="protein sequence ID" value="RRK31626.1"/>
    <property type="molecule type" value="Genomic_DNA"/>
</dbReference>
<comment type="caution">
    <text evidence="3">The sequence shown here is derived from an EMBL/GenBank/DDBJ whole genome shotgun (WGS) entry which is preliminary data.</text>
</comment>
<organism evidence="3 4">
    <name type="scientific">Schaedlerella arabinosiphila</name>
    <dbReference type="NCBI Taxonomy" id="2044587"/>
    <lineage>
        <taxon>Bacteria</taxon>
        <taxon>Bacillati</taxon>
        <taxon>Bacillota</taxon>
        <taxon>Clostridia</taxon>
        <taxon>Lachnospirales</taxon>
        <taxon>Lachnospiraceae</taxon>
        <taxon>Schaedlerella</taxon>
    </lineage>
</organism>
<dbReference type="InterPro" id="IPR017342">
    <property type="entry name" value="S-AdoMet-dep_Met_synth_prd"/>
</dbReference>
<dbReference type="Pfam" id="PF02965">
    <property type="entry name" value="Met_synt_B12"/>
    <property type="match status" value="1"/>
</dbReference>
<dbReference type="InterPro" id="IPR037010">
    <property type="entry name" value="VitB12-dep_Met_synth_activ_sf"/>
</dbReference>
<dbReference type="eggNOG" id="COG1410">
    <property type="taxonomic scope" value="Bacteria"/>
</dbReference>
<dbReference type="InterPro" id="IPR004223">
    <property type="entry name" value="VitB12-dep_Met_synth_activ_dom"/>
</dbReference>
<dbReference type="OrthoDB" id="9816190at2"/>
<evidence type="ECO:0000259" key="1">
    <source>
        <dbReference type="Pfam" id="PF02965"/>
    </source>
</evidence>
<proteinExistence type="predicted"/>
<dbReference type="PIRSF" id="PIRSF037984">
    <property type="entry name" value="Met_synth_TM0269_prd"/>
    <property type="match status" value="1"/>
</dbReference>
<gene>
    <name evidence="3" type="ORF">EBB54_09830</name>
    <name evidence="2" type="ORF">FMM80_18395</name>
</gene>
<evidence type="ECO:0000313" key="5">
    <source>
        <dbReference type="Proteomes" id="UP000474104"/>
    </source>
</evidence>
<dbReference type="AlphaFoldDB" id="N2AI24"/>
<dbReference type="RefSeq" id="WP_004078359.1">
    <property type="nucleotide sequence ID" value="NZ_CASCYM010000073.1"/>
</dbReference>
<dbReference type="EMBL" id="VIRB01000108">
    <property type="protein sequence ID" value="NDO70507.1"/>
    <property type="molecule type" value="Genomic_DNA"/>
</dbReference>
<dbReference type="Proteomes" id="UP000474104">
    <property type="component" value="Unassembled WGS sequence"/>
</dbReference>
<dbReference type="HOGENOM" id="CLU_079580_2_0_9"/>
<name>N2AI24_9FIRM</name>
<keyword evidence="4" id="KW-1185">Reference proteome</keyword>